<dbReference type="SUPFAM" id="SSF52980">
    <property type="entry name" value="Restriction endonuclease-like"/>
    <property type="match status" value="1"/>
</dbReference>
<feature type="domain" description="Putative restriction endonuclease" evidence="1">
    <location>
        <begin position="26"/>
        <end position="173"/>
    </location>
</feature>
<dbReference type="PANTHER" id="PTHR35400">
    <property type="entry name" value="SLR1083 PROTEIN"/>
    <property type="match status" value="1"/>
</dbReference>
<organism evidence="2 3">
    <name type="scientific">Dactylosporangium siamense</name>
    <dbReference type="NCBI Taxonomy" id="685454"/>
    <lineage>
        <taxon>Bacteria</taxon>
        <taxon>Bacillati</taxon>
        <taxon>Actinomycetota</taxon>
        <taxon>Actinomycetes</taxon>
        <taxon>Micromonosporales</taxon>
        <taxon>Micromonosporaceae</taxon>
        <taxon>Dactylosporangium</taxon>
    </lineage>
</organism>
<comment type="caution">
    <text evidence="2">The sequence shown here is derived from an EMBL/GenBank/DDBJ whole genome shotgun (WGS) entry which is preliminary data.</text>
</comment>
<protein>
    <recommendedName>
        <fullName evidence="1">Putative restriction endonuclease domain-containing protein</fullName>
    </recommendedName>
</protein>
<evidence type="ECO:0000313" key="3">
    <source>
        <dbReference type="Proteomes" id="UP000660611"/>
    </source>
</evidence>
<gene>
    <name evidence="2" type="ORF">Dsi01nite_045560</name>
</gene>
<dbReference type="InterPro" id="IPR008538">
    <property type="entry name" value="Uma2"/>
</dbReference>
<dbReference type="PANTHER" id="PTHR35400:SF3">
    <property type="entry name" value="SLL1072 PROTEIN"/>
    <property type="match status" value="1"/>
</dbReference>
<evidence type="ECO:0000259" key="1">
    <source>
        <dbReference type="Pfam" id="PF05685"/>
    </source>
</evidence>
<reference evidence="2" key="1">
    <citation type="submission" date="2021-01" db="EMBL/GenBank/DDBJ databases">
        <title>Whole genome shotgun sequence of Dactylosporangium siamense NBRC 106093.</title>
        <authorList>
            <person name="Komaki H."/>
            <person name="Tamura T."/>
        </authorList>
    </citation>
    <scope>NUCLEOTIDE SEQUENCE</scope>
    <source>
        <strain evidence="2">NBRC 106093</strain>
    </source>
</reference>
<dbReference type="CDD" id="cd06260">
    <property type="entry name" value="DUF820-like"/>
    <property type="match status" value="1"/>
</dbReference>
<dbReference type="EMBL" id="BONQ01000071">
    <property type="protein sequence ID" value="GIG46515.1"/>
    <property type="molecule type" value="Genomic_DNA"/>
</dbReference>
<dbReference type="InterPro" id="IPR011335">
    <property type="entry name" value="Restrct_endonuc-II-like"/>
</dbReference>
<evidence type="ECO:0000313" key="2">
    <source>
        <dbReference type="EMBL" id="GIG46515.1"/>
    </source>
</evidence>
<proteinExistence type="predicted"/>
<dbReference type="Pfam" id="PF05685">
    <property type="entry name" value="Uma2"/>
    <property type="match status" value="1"/>
</dbReference>
<sequence>MSYPAGSMWGMTMPVFTPHRTQGWTIDGALATAPPAISHRRASHRLETVLRKACPPDLAVLAVGLGVDCGDGRTYVPDLMVTRTEAMEGEGDVVHAADVLVVIEVMSLSNPLPGLVLRRHDYGAAGIAQFWILDSRSHTLTVHTDPLAAAHADGYRTTSVVNPGAVFTTDDPFSVSIDPGLIR</sequence>
<name>A0A919PKK6_9ACTN</name>
<keyword evidence="3" id="KW-1185">Reference proteome</keyword>
<accession>A0A919PKK6</accession>
<dbReference type="Proteomes" id="UP000660611">
    <property type="component" value="Unassembled WGS sequence"/>
</dbReference>
<dbReference type="Gene3D" id="3.90.1570.10">
    <property type="entry name" value="tt1808, chain A"/>
    <property type="match status" value="1"/>
</dbReference>
<dbReference type="InterPro" id="IPR012296">
    <property type="entry name" value="Nuclease_put_TT1808"/>
</dbReference>
<dbReference type="AlphaFoldDB" id="A0A919PKK6"/>